<feature type="coiled-coil region" evidence="1">
    <location>
        <begin position="91"/>
        <end position="166"/>
    </location>
</feature>
<keyword evidence="1" id="KW-0175">Coiled coil</keyword>
<dbReference type="Proteomes" id="UP001139000">
    <property type="component" value="Unassembled WGS sequence"/>
</dbReference>
<dbReference type="AlphaFoldDB" id="A0A9X1PL55"/>
<accession>A0A9X1PL55</accession>
<reference evidence="2" key="1">
    <citation type="submission" date="2021-12" db="EMBL/GenBank/DDBJ databases">
        <title>Novel species in genus Dyadobacter.</title>
        <authorList>
            <person name="Ma C."/>
        </authorList>
    </citation>
    <scope>NUCLEOTIDE SEQUENCE</scope>
    <source>
        <strain evidence="2">LJ419</strain>
    </source>
</reference>
<evidence type="ECO:0000313" key="3">
    <source>
        <dbReference type="Proteomes" id="UP001139000"/>
    </source>
</evidence>
<dbReference type="EMBL" id="JAJTTC010000003">
    <property type="protein sequence ID" value="MCF0062791.1"/>
    <property type="molecule type" value="Genomic_DNA"/>
</dbReference>
<keyword evidence="3" id="KW-1185">Reference proteome</keyword>
<evidence type="ECO:0000313" key="2">
    <source>
        <dbReference type="EMBL" id="MCF0062791.1"/>
    </source>
</evidence>
<name>A0A9X1PL55_9BACT</name>
<evidence type="ECO:0000256" key="1">
    <source>
        <dbReference type="SAM" id="Coils"/>
    </source>
</evidence>
<comment type="caution">
    <text evidence="2">The sequence shown here is derived from an EMBL/GenBank/DDBJ whole genome shotgun (WGS) entry which is preliminary data.</text>
</comment>
<dbReference type="RefSeq" id="WP_234655870.1">
    <property type="nucleotide sequence ID" value="NZ_CP094997.1"/>
</dbReference>
<sequence length="211" mass="24703">MFKYNPGVHDEDDIIEYILNELIKPEWAGGCLQVPDFCRTPDSYDRFMEQTVRQKMYNYQVAQRCTGFNQPETAIIITTKGIKVARNGGWKAYLNTEAERKKAEKKQLEDRELAIKERERFEAERDKLEKQKITLEIEQLNYERQNRELNEKVNHLTTVNLKLQNAEIVGKWIYGFLGILVTMCTSVILESKFQTISSLTKVLARIWSSTD</sequence>
<gene>
    <name evidence="2" type="ORF">LXM26_14880</name>
</gene>
<organism evidence="2 3">
    <name type="scientific">Dyadobacter chenwenxiniae</name>
    <dbReference type="NCBI Taxonomy" id="2906456"/>
    <lineage>
        <taxon>Bacteria</taxon>
        <taxon>Pseudomonadati</taxon>
        <taxon>Bacteroidota</taxon>
        <taxon>Cytophagia</taxon>
        <taxon>Cytophagales</taxon>
        <taxon>Spirosomataceae</taxon>
        <taxon>Dyadobacter</taxon>
    </lineage>
</organism>
<proteinExistence type="predicted"/>
<protein>
    <submittedName>
        <fullName evidence="2">Uncharacterized protein</fullName>
    </submittedName>
</protein>